<feature type="chain" id="PRO_5046743649" evidence="1">
    <location>
        <begin position="31"/>
        <end position="274"/>
    </location>
</feature>
<proteinExistence type="predicted"/>
<evidence type="ECO:0000313" key="3">
    <source>
        <dbReference type="EMBL" id="MDF3834835.1"/>
    </source>
</evidence>
<dbReference type="InterPro" id="IPR033399">
    <property type="entry name" value="TP_0789-like"/>
</dbReference>
<keyword evidence="1" id="KW-0732">Signal</keyword>
<organism evidence="3 4">
    <name type="scientific">Cupriavidus basilensis</name>
    <dbReference type="NCBI Taxonomy" id="68895"/>
    <lineage>
        <taxon>Bacteria</taxon>
        <taxon>Pseudomonadati</taxon>
        <taxon>Pseudomonadota</taxon>
        <taxon>Betaproteobacteria</taxon>
        <taxon>Burkholderiales</taxon>
        <taxon>Burkholderiaceae</taxon>
        <taxon>Cupriavidus</taxon>
    </lineage>
</organism>
<evidence type="ECO:0000259" key="2">
    <source>
        <dbReference type="Pfam" id="PF17131"/>
    </source>
</evidence>
<dbReference type="Proteomes" id="UP001216674">
    <property type="component" value="Unassembled WGS sequence"/>
</dbReference>
<evidence type="ECO:0000256" key="1">
    <source>
        <dbReference type="SAM" id="SignalP"/>
    </source>
</evidence>
<dbReference type="Gene3D" id="2.50.20.10">
    <property type="entry name" value="Lipoprotein localisation LolA/LolB/LppX"/>
    <property type="match status" value="1"/>
</dbReference>
<gene>
    <name evidence="3" type="ORF">P3W85_18000</name>
</gene>
<accession>A0ABT6AQH1</accession>
<keyword evidence="4" id="KW-1185">Reference proteome</keyword>
<sequence>MHMPTHLFRVLKLLGACAACAVLASGPARAATTVDNGTLAEWIYGAEHILRGKTSAAVMGMKIKKTSFEREYDLLVMTDDRAPAAKVLLRMLGPALWRDNATLKVGEKISFYDPRTNRITVMGNSMLGDNWMGSHFTNDDLMRETDLARHYSYVLVGSAPGKDAGGQAVEDYTIALTPLPTAPVSWGKVIYRLYVGADRQAYPVRVEYFRRANDDKPVRALVYEDVRVMDGKAVPTRLTMNVLDQPGEYTRIEYKRIRFGLDLKSDEFTERAFR</sequence>
<dbReference type="RefSeq" id="WP_017226130.1">
    <property type="nucleotide sequence ID" value="NZ_JARJLM010000309.1"/>
</dbReference>
<protein>
    <submittedName>
        <fullName evidence="3">Outer membrane lipoprotein-sorting protein</fullName>
    </submittedName>
</protein>
<feature type="domain" description="Uncharacterized protein TP-0789" evidence="2">
    <location>
        <begin position="86"/>
        <end position="273"/>
    </location>
</feature>
<keyword evidence="3" id="KW-0449">Lipoprotein</keyword>
<evidence type="ECO:0000313" key="4">
    <source>
        <dbReference type="Proteomes" id="UP001216674"/>
    </source>
</evidence>
<name>A0ABT6AQH1_9BURK</name>
<dbReference type="EMBL" id="JARJLM010000309">
    <property type="protein sequence ID" value="MDF3834835.1"/>
    <property type="molecule type" value="Genomic_DNA"/>
</dbReference>
<dbReference type="Pfam" id="PF17131">
    <property type="entry name" value="LolA_like"/>
    <property type="match status" value="1"/>
</dbReference>
<feature type="signal peptide" evidence="1">
    <location>
        <begin position="1"/>
        <end position="30"/>
    </location>
</feature>
<reference evidence="3 4" key="1">
    <citation type="submission" date="2023-03" db="EMBL/GenBank/DDBJ databases">
        <title>Draft assemblies of triclosan tolerant bacteria isolated from returned activated sludge.</title>
        <authorList>
            <person name="Van Hamelsveld S."/>
        </authorList>
    </citation>
    <scope>NUCLEOTIDE SEQUENCE [LARGE SCALE GENOMIC DNA]</scope>
    <source>
        <strain evidence="3 4">GW210010_S58</strain>
    </source>
</reference>
<comment type="caution">
    <text evidence="3">The sequence shown here is derived from an EMBL/GenBank/DDBJ whole genome shotgun (WGS) entry which is preliminary data.</text>
</comment>
<dbReference type="CDD" id="cd16329">
    <property type="entry name" value="LolA_like"/>
    <property type="match status" value="1"/>
</dbReference>